<evidence type="ECO:0000256" key="1">
    <source>
        <dbReference type="ARBA" id="ARBA00022481"/>
    </source>
</evidence>
<keyword evidence="5" id="KW-0812">Transmembrane</keyword>
<feature type="compositionally biased region" description="Low complexity" evidence="4">
    <location>
        <begin position="536"/>
        <end position="551"/>
    </location>
</feature>
<dbReference type="InterPro" id="IPR004089">
    <property type="entry name" value="MCPsignal_dom"/>
</dbReference>
<keyword evidence="5" id="KW-0472">Membrane</keyword>
<dbReference type="CDD" id="cd06225">
    <property type="entry name" value="HAMP"/>
    <property type="match status" value="1"/>
</dbReference>
<dbReference type="InterPro" id="IPR047347">
    <property type="entry name" value="YvaQ-like_sensor"/>
</dbReference>
<evidence type="ECO:0000256" key="2">
    <source>
        <dbReference type="ARBA" id="ARBA00029447"/>
    </source>
</evidence>
<dbReference type="Gene3D" id="1.10.287.950">
    <property type="entry name" value="Methyl-accepting chemotaxis protein"/>
    <property type="match status" value="1"/>
</dbReference>
<dbReference type="SMART" id="SM00283">
    <property type="entry name" value="MA"/>
    <property type="match status" value="1"/>
</dbReference>
<feature type="transmembrane region" description="Helical" evidence="5">
    <location>
        <begin position="12"/>
        <end position="31"/>
    </location>
</feature>
<proteinExistence type="inferred from homology"/>
<dbReference type="Pfam" id="PF00672">
    <property type="entry name" value="HAMP"/>
    <property type="match status" value="1"/>
</dbReference>
<comment type="similarity">
    <text evidence="2">Belongs to the methyl-accepting chemotaxis (MCP) protein family.</text>
</comment>
<dbReference type="PROSITE" id="PS50885">
    <property type="entry name" value="HAMP"/>
    <property type="match status" value="1"/>
</dbReference>
<dbReference type="InterPro" id="IPR024478">
    <property type="entry name" value="HlyB_4HB_MCP"/>
</dbReference>
<dbReference type="InterPro" id="IPR051310">
    <property type="entry name" value="MCP_chemotaxis"/>
</dbReference>
<dbReference type="SMART" id="SM00304">
    <property type="entry name" value="HAMP"/>
    <property type="match status" value="1"/>
</dbReference>
<accession>A0ABQ1KGE9</accession>
<sequence>MNLSNMKIGARLALGFALTILIMLVMSLIGISRVQQMDDLAEKIVDDRYAKISLVNDMRSYANRGAQAVRNFMLAPDPATGMKFLEGLADADRIGTEKSQELEKIIVLERTKQQLEDQRVAFATYRDLRDKAIAQAKGGDREGAVQALFGTVVPAQNAYFGKLDVLLKDQREMMDADGKATRDAANSATTLMIALLIVATLVSVGAGYLITRSVTVPILDAVHVAETVAAGDLTATIDTSRKDETGRLLAALQEMMHGLSRTVRAVRDSTDTINTASAEIATGNMDLSGRTEQQAASLEETASSMEELTSTVRQNADNARQANVLVTSAATHANEGGQVVSQVVQTMGSIKESSGKIVDIIGVIDGIAFQTNILALNAAVEAARAGEQGRGFAVVASEVRNLAQRSATAAREIKELINDSVEKVDAGGRLVDEAGASMGRIVASVQQVAAIMNEIASASQEQSAGIEQINTTIVSMDNTTQQNAALVEEAAAAAASLREQAERLAVAIAVFRIDNTRPAVPAAAPAFTPAVTPAPAAAPLQLAKPKAAKPVVPERRGTTPPPVKPAAKAPQGDEWEEF</sequence>
<name>A0ABQ1KGE9_9BURK</name>
<keyword evidence="3" id="KW-0807">Transducer</keyword>
<evidence type="ECO:0000313" key="8">
    <source>
        <dbReference type="EMBL" id="GGB95993.1"/>
    </source>
</evidence>
<feature type="transmembrane region" description="Helical" evidence="5">
    <location>
        <begin position="188"/>
        <end position="210"/>
    </location>
</feature>
<feature type="region of interest" description="Disordered" evidence="4">
    <location>
        <begin position="536"/>
        <end position="578"/>
    </location>
</feature>
<dbReference type="CDD" id="cd11386">
    <property type="entry name" value="MCP_signal"/>
    <property type="match status" value="1"/>
</dbReference>
<dbReference type="PANTHER" id="PTHR43531">
    <property type="entry name" value="PROTEIN ICFG"/>
    <property type="match status" value="1"/>
</dbReference>
<evidence type="ECO:0000256" key="5">
    <source>
        <dbReference type="SAM" id="Phobius"/>
    </source>
</evidence>
<dbReference type="PROSITE" id="PS50111">
    <property type="entry name" value="CHEMOTAXIS_TRANSDUC_2"/>
    <property type="match status" value="1"/>
</dbReference>
<feature type="domain" description="HAMP" evidence="7">
    <location>
        <begin position="212"/>
        <end position="264"/>
    </location>
</feature>
<feature type="domain" description="Methyl-accepting transducer" evidence="6">
    <location>
        <begin position="269"/>
        <end position="498"/>
    </location>
</feature>
<dbReference type="EMBL" id="BMKG01000006">
    <property type="protein sequence ID" value="GGB95993.1"/>
    <property type="molecule type" value="Genomic_DNA"/>
</dbReference>
<evidence type="ECO:0000313" key="9">
    <source>
        <dbReference type="Proteomes" id="UP000622638"/>
    </source>
</evidence>
<dbReference type="InterPro" id="IPR003660">
    <property type="entry name" value="HAMP_dom"/>
</dbReference>
<keyword evidence="1" id="KW-0488">Methylation</keyword>
<organism evidence="8 9">
    <name type="scientific">Pseudoduganella buxea</name>
    <dbReference type="NCBI Taxonomy" id="1949069"/>
    <lineage>
        <taxon>Bacteria</taxon>
        <taxon>Pseudomonadati</taxon>
        <taxon>Pseudomonadota</taxon>
        <taxon>Betaproteobacteria</taxon>
        <taxon>Burkholderiales</taxon>
        <taxon>Oxalobacteraceae</taxon>
        <taxon>Telluria group</taxon>
        <taxon>Pseudoduganella</taxon>
    </lineage>
</organism>
<dbReference type="RefSeq" id="WP_308807485.1">
    <property type="nucleotide sequence ID" value="NZ_BMKG01000006.1"/>
</dbReference>
<dbReference type="SUPFAM" id="SSF58104">
    <property type="entry name" value="Methyl-accepting chemotaxis protein (MCP) signaling domain"/>
    <property type="match status" value="1"/>
</dbReference>
<dbReference type="Pfam" id="PF00015">
    <property type="entry name" value="MCPsignal"/>
    <property type="match status" value="1"/>
</dbReference>
<dbReference type="CDD" id="cd19411">
    <property type="entry name" value="MCP2201-like_sensor"/>
    <property type="match status" value="1"/>
</dbReference>
<keyword evidence="9" id="KW-1185">Reference proteome</keyword>
<comment type="caution">
    <text evidence="8">The sequence shown here is derived from an EMBL/GenBank/DDBJ whole genome shotgun (WGS) entry which is preliminary data.</text>
</comment>
<evidence type="ECO:0000256" key="4">
    <source>
        <dbReference type="SAM" id="MobiDB-lite"/>
    </source>
</evidence>
<dbReference type="Pfam" id="PF12729">
    <property type="entry name" value="4HB_MCP_1"/>
    <property type="match status" value="1"/>
</dbReference>
<evidence type="ECO:0000259" key="7">
    <source>
        <dbReference type="PROSITE" id="PS50885"/>
    </source>
</evidence>
<reference evidence="9" key="1">
    <citation type="journal article" date="2019" name="Int. J. Syst. Evol. Microbiol.">
        <title>The Global Catalogue of Microorganisms (GCM) 10K type strain sequencing project: providing services to taxonomists for standard genome sequencing and annotation.</title>
        <authorList>
            <consortium name="The Broad Institute Genomics Platform"/>
            <consortium name="The Broad Institute Genome Sequencing Center for Infectious Disease"/>
            <person name="Wu L."/>
            <person name="Ma J."/>
        </authorList>
    </citation>
    <scope>NUCLEOTIDE SEQUENCE [LARGE SCALE GENOMIC DNA]</scope>
    <source>
        <strain evidence="9">CGMCC 1.15931</strain>
    </source>
</reference>
<evidence type="ECO:0000256" key="3">
    <source>
        <dbReference type="PROSITE-ProRule" id="PRU00284"/>
    </source>
</evidence>
<dbReference type="PANTHER" id="PTHR43531:SF14">
    <property type="entry name" value="METHYL-ACCEPTING CHEMOTAXIS PROTEIN I-RELATED"/>
    <property type="match status" value="1"/>
</dbReference>
<dbReference type="Gene3D" id="6.10.340.10">
    <property type="match status" value="1"/>
</dbReference>
<evidence type="ECO:0000259" key="6">
    <source>
        <dbReference type="PROSITE" id="PS50111"/>
    </source>
</evidence>
<gene>
    <name evidence="8" type="primary">cheD</name>
    <name evidence="8" type="ORF">GCM10011572_17480</name>
</gene>
<keyword evidence="5" id="KW-1133">Transmembrane helix</keyword>
<dbReference type="Proteomes" id="UP000622638">
    <property type="component" value="Unassembled WGS sequence"/>
</dbReference>
<protein>
    <submittedName>
        <fullName evidence="8">Methyl-accepting chemotaxis protein I</fullName>
    </submittedName>
</protein>